<evidence type="ECO:0000259" key="2">
    <source>
        <dbReference type="Pfam" id="PF25829"/>
    </source>
</evidence>
<organism evidence="3 4">
    <name type="scientific">Coffea arabica</name>
    <name type="common">Arabian coffee</name>
    <dbReference type="NCBI Taxonomy" id="13443"/>
    <lineage>
        <taxon>Eukaryota</taxon>
        <taxon>Viridiplantae</taxon>
        <taxon>Streptophyta</taxon>
        <taxon>Embryophyta</taxon>
        <taxon>Tracheophyta</taxon>
        <taxon>Spermatophyta</taxon>
        <taxon>Magnoliopsida</taxon>
        <taxon>eudicotyledons</taxon>
        <taxon>Gunneridae</taxon>
        <taxon>Pentapetalae</taxon>
        <taxon>asterids</taxon>
        <taxon>lamiids</taxon>
        <taxon>Gentianales</taxon>
        <taxon>Rubiaceae</taxon>
        <taxon>Ixoroideae</taxon>
        <taxon>Gardenieae complex</taxon>
        <taxon>Bertiereae - Coffeeae clade</taxon>
        <taxon>Coffeeae</taxon>
        <taxon>Coffea</taxon>
    </lineage>
</organism>
<keyword evidence="3" id="KW-1185">Reference proteome</keyword>
<keyword evidence="1" id="KW-1133">Transmembrane helix</keyword>
<protein>
    <submittedName>
        <fullName evidence="4">Uncharacterized protein isoform X1</fullName>
    </submittedName>
</protein>
<proteinExistence type="predicted"/>
<dbReference type="PANTHER" id="PTHR33780:SF3">
    <property type="entry name" value="EXPRESSED PROTEIN"/>
    <property type="match status" value="1"/>
</dbReference>
<dbReference type="GeneID" id="113694989"/>
<accession>A0ABM4UT24</accession>
<feature type="domain" description="DUF7953" evidence="2">
    <location>
        <begin position="33"/>
        <end position="144"/>
    </location>
</feature>
<keyword evidence="1" id="KW-0812">Transmembrane</keyword>
<name>A0ABM4UT24_COFAR</name>
<feature type="transmembrane region" description="Helical" evidence="1">
    <location>
        <begin position="198"/>
        <end position="222"/>
    </location>
</feature>
<sequence length="260" mass="30171">MHLRLNRFRAHFTVVLLCSIFLLIWFPEFIAGAVVTLDSIEIYQTHELLKEPTVYFQCKGENKTFLPDVKKKNVLYSFKGEESWQPLTELTEKKCKRCGVYEHDSFTSNDVFDEWEFCASDFTRSDGKYVHMKEKEFNATFLCPECVPLGNGCGKEKLISWTWSGHYGMFVIASSWKRYDSLWTSEHSSAAHNREKGMHWVLVVLISASVGVVAILAMVAAYKYWQKRRKQQEQARFLKLFEEGDEIEDELGIGPLSHVI</sequence>
<dbReference type="PANTHER" id="PTHR33780">
    <property type="entry name" value="EXPRESSED PROTEIN"/>
    <property type="match status" value="1"/>
</dbReference>
<keyword evidence="1" id="KW-0472">Membrane</keyword>
<dbReference type="RefSeq" id="XP_071910435.1">
    <property type="nucleotide sequence ID" value="XM_072054334.1"/>
</dbReference>
<evidence type="ECO:0000313" key="4">
    <source>
        <dbReference type="RefSeq" id="XP_071910435.1"/>
    </source>
</evidence>
<dbReference type="Pfam" id="PF25829">
    <property type="entry name" value="DUF7953"/>
    <property type="match status" value="1"/>
</dbReference>
<evidence type="ECO:0000256" key="1">
    <source>
        <dbReference type="SAM" id="Phobius"/>
    </source>
</evidence>
<dbReference type="InterPro" id="IPR057713">
    <property type="entry name" value="DUF7953"/>
</dbReference>
<evidence type="ECO:0000313" key="3">
    <source>
        <dbReference type="Proteomes" id="UP001652660"/>
    </source>
</evidence>
<reference evidence="4" key="1">
    <citation type="submission" date="2025-08" db="UniProtKB">
        <authorList>
            <consortium name="RefSeq"/>
        </authorList>
    </citation>
    <scope>IDENTIFICATION</scope>
    <source>
        <tissue evidence="4">Leaves</tissue>
    </source>
</reference>
<dbReference type="Proteomes" id="UP001652660">
    <property type="component" value="Chromosome 6e"/>
</dbReference>
<gene>
    <name evidence="4" type="primary">LOC113694989</name>
</gene>